<keyword evidence="2" id="KW-1185">Reference proteome</keyword>
<gene>
    <name evidence="1" type="ORF">GII31_18410</name>
</gene>
<organism evidence="1 2">
    <name type="scientific">Gordonia pseudamarae</name>
    <dbReference type="NCBI Taxonomy" id="2831662"/>
    <lineage>
        <taxon>Bacteria</taxon>
        <taxon>Bacillati</taxon>
        <taxon>Actinomycetota</taxon>
        <taxon>Actinomycetes</taxon>
        <taxon>Mycobacteriales</taxon>
        <taxon>Gordoniaceae</taxon>
        <taxon>Gordonia</taxon>
    </lineage>
</organism>
<dbReference type="EMBL" id="CP045809">
    <property type="protein sequence ID" value="QHN36571.1"/>
    <property type="molecule type" value="Genomic_DNA"/>
</dbReference>
<accession>A0ABX6ILK2</accession>
<evidence type="ECO:0000313" key="2">
    <source>
        <dbReference type="Proteomes" id="UP001059836"/>
    </source>
</evidence>
<dbReference type="Proteomes" id="UP001059836">
    <property type="component" value="Chromosome"/>
</dbReference>
<name>A0ABX6ILK2_9ACTN</name>
<evidence type="ECO:0000313" key="1">
    <source>
        <dbReference type="EMBL" id="QHN36571.1"/>
    </source>
</evidence>
<dbReference type="RefSeq" id="WP_213244838.1">
    <property type="nucleotide sequence ID" value="NZ_CP045806.1"/>
</dbReference>
<reference evidence="1" key="1">
    <citation type="journal article" date="2021" name="Nat. Microbiol.">
        <title>Cocultivation of an ultrasmall environmental parasitic bacterium with lytic ability against bacteria associated with wastewater foams.</title>
        <authorList>
            <person name="Batinovic S."/>
            <person name="Rose J.J.A."/>
            <person name="Ratcliffe J."/>
            <person name="Seviour R.J."/>
            <person name="Petrovski S."/>
        </authorList>
    </citation>
    <scope>NUCLEOTIDE SEQUENCE</scope>
    <source>
        <strain evidence="1">CON9</strain>
    </source>
</reference>
<proteinExistence type="predicted"/>
<protein>
    <submittedName>
        <fullName evidence="1">Uncharacterized protein</fullName>
    </submittedName>
</protein>
<sequence>MRDGECFDCGHSRSAHAHHRAGEDCAACGCPRFRRRRWWQRARHAEHIAAPLPFVRRLHVGAVHPLPPSERPAKRRKTI</sequence>